<evidence type="ECO:0000313" key="1">
    <source>
        <dbReference type="EMBL" id="QDU62300.1"/>
    </source>
</evidence>
<protein>
    <recommendedName>
        <fullName evidence="3">DUF2617 domain-containing protein</fullName>
    </recommendedName>
</protein>
<dbReference type="InterPro" id="IPR024486">
    <property type="entry name" value="DUF2617"/>
</dbReference>
<dbReference type="RefSeq" id="WP_419192555.1">
    <property type="nucleotide sequence ID" value="NZ_CP036279.1"/>
</dbReference>
<accession>A0A518B5P4</accession>
<proteinExistence type="predicted"/>
<evidence type="ECO:0008006" key="3">
    <source>
        <dbReference type="Google" id="ProtNLM"/>
    </source>
</evidence>
<dbReference type="Pfam" id="PF10936">
    <property type="entry name" value="DUF2617"/>
    <property type="match status" value="1"/>
</dbReference>
<dbReference type="AlphaFoldDB" id="A0A518B5P4"/>
<reference evidence="1 2" key="1">
    <citation type="submission" date="2019-02" db="EMBL/GenBank/DDBJ databases">
        <title>Deep-cultivation of Planctomycetes and their phenomic and genomic characterization uncovers novel biology.</title>
        <authorList>
            <person name="Wiegand S."/>
            <person name="Jogler M."/>
            <person name="Boedeker C."/>
            <person name="Pinto D."/>
            <person name="Vollmers J."/>
            <person name="Rivas-Marin E."/>
            <person name="Kohn T."/>
            <person name="Peeters S.H."/>
            <person name="Heuer A."/>
            <person name="Rast P."/>
            <person name="Oberbeckmann S."/>
            <person name="Bunk B."/>
            <person name="Jeske O."/>
            <person name="Meyerdierks A."/>
            <person name="Storesund J.E."/>
            <person name="Kallscheuer N."/>
            <person name="Luecker S."/>
            <person name="Lage O.M."/>
            <person name="Pohl T."/>
            <person name="Merkel B.J."/>
            <person name="Hornburger P."/>
            <person name="Mueller R.-W."/>
            <person name="Bruemmer F."/>
            <person name="Labrenz M."/>
            <person name="Spormann A.M."/>
            <person name="Op den Camp H."/>
            <person name="Overmann J."/>
            <person name="Amann R."/>
            <person name="Jetten M.S.M."/>
            <person name="Mascher T."/>
            <person name="Medema M.H."/>
            <person name="Devos D.P."/>
            <person name="Kaster A.-K."/>
            <person name="Ovreas L."/>
            <person name="Rohde M."/>
            <person name="Galperin M.Y."/>
            <person name="Jogler C."/>
        </authorList>
    </citation>
    <scope>NUCLEOTIDE SEQUENCE [LARGE SCALE GENOMIC DNA]</scope>
    <source>
        <strain evidence="1 2">Pan216</strain>
    </source>
</reference>
<dbReference type="Proteomes" id="UP000317093">
    <property type="component" value="Chromosome"/>
</dbReference>
<evidence type="ECO:0000313" key="2">
    <source>
        <dbReference type="Proteomes" id="UP000317093"/>
    </source>
</evidence>
<organism evidence="1 2">
    <name type="scientific">Kolteria novifilia</name>
    <dbReference type="NCBI Taxonomy" id="2527975"/>
    <lineage>
        <taxon>Bacteria</taxon>
        <taxon>Pseudomonadati</taxon>
        <taxon>Planctomycetota</taxon>
        <taxon>Planctomycetia</taxon>
        <taxon>Kolteriales</taxon>
        <taxon>Kolteriaceae</taxon>
        <taxon>Kolteria</taxon>
    </lineage>
</organism>
<sequence length="186" mass="21282">MNSGVLRPYTTELTYQVFDWPVHPELVESLAREELAREGYRLVFHLTPAGHLMEWHWGEVVLVEMLADQAHPLPEHRQLFGHRVGNERSEQFQPAESVSYQTCFQVERLAPELFLHLHDELMADGEKQGILHLLPCHDRLGLSPISFVDLQSRPGSLLAHIYHTFPDEFAVVKTQTLIEVSGEQAA</sequence>
<dbReference type="KEGG" id="knv:Pan216_31670"/>
<keyword evidence="2" id="KW-1185">Reference proteome</keyword>
<name>A0A518B5P4_9BACT</name>
<gene>
    <name evidence="1" type="ORF">Pan216_31670</name>
</gene>
<dbReference type="EMBL" id="CP036279">
    <property type="protein sequence ID" value="QDU62300.1"/>
    <property type="molecule type" value="Genomic_DNA"/>
</dbReference>